<dbReference type="EMBL" id="CADCTV010000080">
    <property type="protein sequence ID" value="CAA9299336.1"/>
    <property type="molecule type" value="Genomic_DNA"/>
</dbReference>
<reference evidence="13" key="1">
    <citation type="submission" date="2020-02" db="EMBL/GenBank/DDBJ databases">
        <authorList>
            <person name="Meier V. D."/>
        </authorList>
    </citation>
    <scope>NUCLEOTIDE SEQUENCE</scope>
    <source>
        <strain evidence="13">AVDCRST_MAG89</strain>
    </source>
</reference>
<dbReference type="GO" id="GO:0005737">
    <property type="term" value="C:cytoplasm"/>
    <property type="evidence" value="ECO:0007669"/>
    <property type="project" value="TreeGrafter"/>
</dbReference>
<keyword evidence="4" id="KW-0963">Cytoplasm</keyword>
<name>A0A6J4K9H4_9BACT</name>
<evidence type="ECO:0000256" key="8">
    <source>
        <dbReference type="ARBA" id="ARBA00023229"/>
    </source>
</evidence>
<dbReference type="InterPro" id="IPR011876">
    <property type="entry name" value="IsopentenylPP_isomerase_typ1"/>
</dbReference>
<dbReference type="Gene3D" id="3.90.79.10">
    <property type="entry name" value="Nucleoside Triphosphate Pyrophosphohydrolase"/>
    <property type="match status" value="1"/>
</dbReference>
<dbReference type="InterPro" id="IPR056375">
    <property type="entry name" value="Idi_bact"/>
</dbReference>
<feature type="active site" evidence="11">
    <location>
        <position position="66"/>
    </location>
</feature>
<evidence type="ECO:0000256" key="1">
    <source>
        <dbReference type="ARBA" id="ARBA00004826"/>
    </source>
</evidence>
<evidence type="ECO:0000256" key="7">
    <source>
        <dbReference type="ARBA" id="ARBA00023211"/>
    </source>
</evidence>
<dbReference type="PANTHER" id="PTHR10885:SF0">
    <property type="entry name" value="ISOPENTENYL-DIPHOSPHATE DELTA-ISOMERASE"/>
    <property type="match status" value="1"/>
</dbReference>
<dbReference type="SUPFAM" id="SSF55811">
    <property type="entry name" value="Nudix"/>
    <property type="match status" value="1"/>
</dbReference>
<dbReference type="InterPro" id="IPR015797">
    <property type="entry name" value="NUDIX_hydrolase-like_dom_sf"/>
</dbReference>
<proteinExistence type="inferred from homology"/>
<evidence type="ECO:0000256" key="11">
    <source>
        <dbReference type="PIRSR" id="PIRSR018427-1"/>
    </source>
</evidence>
<dbReference type="NCBIfam" id="TIGR02150">
    <property type="entry name" value="IPP_isom_1"/>
    <property type="match status" value="1"/>
</dbReference>
<feature type="domain" description="Nudix hydrolase" evidence="12">
    <location>
        <begin position="29"/>
        <end position="161"/>
    </location>
</feature>
<dbReference type="PROSITE" id="PS51462">
    <property type="entry name" value="NUDIX"/>
    <property type="match status" value="1"/>
</dbReference>
<dbReference type="GO" id="GO:0009240">
    <property type="term" value="P:isopentenyl diphosphate biosynthetic process"/>
    <property type="evidence" value="ECO:0007669"/>
    <property type="project" value="TreeGrafter"/>
</dbReference>
<keyword evidence="6" id="KW-0460">Magnesium</keyword>
<sequence length="174" mass="19671">MSEERVILVDEGDVEVGTAEKLRAHADGALHRAFSVVVFNAAGQMLLQCRAAEKYHSAGLWSNACCGHPRPGEDVRQGARRRLREEMGIDCELEPLFHLRYRAEFADGLAENEYDHVFAARCDQPLRPDPAEVQAWRWVGMDDIRRDLARAPERYTAWFPLLVDRLAPAGSARD</sequence>
<evidence type="ECO:0000256" key="6">
    <source>
        <dbReference type="ARBA" id="ARBA00022842"/>
    </source>
</evidence>
<dbReference type="GO" id="GO:0050992">
    <property type="term" value="P:dimethylallyl diphosphate biosynthetic process"/>
    <property type="evidence" value="ECO:0007669"/>
    <property type="project" value="UniProtKB-UniPathway"/>
</dbReference>
<organism evidence="13">
    <name type="scientific">uncultured Gemmatimonadota bacterium</name>
    <dbReference type="NCBI Taxonomy" id="203437"/>
    <lineage>
        <taxon>Bacteria</taxon>
        <taxon>Pseudomonadati</taxon>
        <taxon>Gemmatimonadota</taxon>
        <taxon>environmental samples</taxon>
    </lineage>
</organism>
<dbReference type="NCBIfam" id="NF002995">
    <property type="entry name" value="PRK03759.1"/>
    <property type="match status" value="1"/>
</dbReference>
<keyword evidence="8" id="KW-0414">Isoprene biosynthesis</keyword>
<keyword evidence="7" id="KW-0464">Manganese</keyword>
<evidence type="ECO:0000313" key="13">
    <source>
        <dbReference type="EMBL" id="CAA9299336.1"/>
    </source>
</evidence>
<dbReference type="InterPro" id="IPR000086">
    <property type="entry name" value="NUDIX_hydrolase_dom"/>
</dbReference>
<keyword evidence="9 13" id="KW-0413">Isomerase</keyword>
<dbReference type="UniPathway" id="UPA00059">
    <property type="reaction ID" value="UER00104"/>
</dbReference>
<dbReference type="GO" id="GO:0046872">
    <property type="term" value="F:metal ion binding"/>
    <property type="evidence" value="ECO:0007669"/>
    <property type="project" value="UniProtKB-KW"/>
</dbReference>
<evidence type="ECO:0000256" key="5">
    <source>
        <dbReference type="ARBA" id="ARBA00022723"/>
    </source>
</evidence>
<gene>
    <name evidence="13" type="ORF">AVDCRST_MAG89-346</name>
</gene>
<comment type="similarity">
    <text evidence="2">Belongs to the IPP isomerase type 1 family.</text>
</comment>
<protein>
    <recommendedName>
        <fullName evidence="3 10">Isopentenyl-diphosphate delta-isomerase</fullName>
        <ecNumber evidence="3 10">5.3.3.2</ecNumber>
    </recommendedName>
</protein>
<feature type="active site" evidence="11">
    <location>
        <position position="113"/>
    </location>
</feature>
<comment type="pathway">
    <text evidence="1">Isoprenoid biosynthesis; dimethylallyl diphosphate biosynthesis; dimethylallyl diphosphate from isopentenyl diphosphate: step 1/1.</text>
</comment>
<dbReference type="GO" id="GO:0004452">
    <property type="term" value="F:isopentenyl-diphosphate delta-isomerase activity"/>
    <property type="evidence" value="ECO:0007669"/>
    <property type="project" value="UniProtKB-UniRule"/>
</dbReference>
<keyword evidence="5" id="KW-0479">Metal-binding</keyword>
<dbReference type="PIRSF" id="PIRSF018427">
    <property type="entry name" value="Isopntndiph_ism"/>
    <property type="match status" value="1"/>
</dbReference>
<dbReference type="Pfam" id="PF00293">
    <property type="entry name" value="NUDIX"/>
    <property type="match status" value="1"/>
</dbReference>
<evidence type="ECO:0000256" key="9">
    <source>
        <dbReference type="ARBA" id="ARBA00023235"/>
    </source>
</evidence>
<dbReference type="EC" id="5.3.3.2" evidence="3 10"/>
<evidence type="ECO:0000256" key="2">
    <source>
        <dbReference type="ARBA" id="ARBA00007579"/>
    </source>
</evidence>
<accession>A0A6J4K9H4</accession>
<dbReference type="AlphaFoldDB" id="A0A6J4K9H4"/>
<dbReference type="HAMAP" id="MF_00202">
    <property type="entry name" value="Idi"/>
    <property type="match status" value="1"/>
</dbReference>
<dbReference type="PANTHER" id="PTHR10885">
    <property type="entry name" value="ISOPENTENYL-DIPHOSPHATE DELTA-ISOMERASE"/>
    <property type="match status" value="1"/>
</dbReference>
<evidence type="ECO:0000256" key="10">
    <source>
        <dbReference type="NCBIfam" id="TIGR02150"/>
    </source>
</evidence>
<evidence type="ECO:0000256" key="4">
    <source>
        <dbReference type="ARBA" id="ARBA00022490"/>
    </source>
</evidence>
<dbReference type="CDD" id="cd02885">
    <property type="entry name" value="NUDIX_IPP_Isomerase"/>
    <property type="match status" value="1"/>
</dbReference>
<evidence type="ECO:0000256" key="3">
    <source>
        <dbReference type="ARBA" id="ARBA00012057"/>
    </source>
</evidence>
<evidence type="ECO:0000259" key="12">
    <source>
        <dbReference type="PROSITE" id="PS51462"/>
    </source>
</evidence>